<dbReference type="InterPro" id="IPR016181">
    <property type="entry name" value="Acyl_CoA_acyltransferase"/>
</dbReference>
<dbReference type="InterPro" id="IPR050644">
    <property type="entry name" value="PG_Glycine_Bridge_Synth"/>
</dbReference>
<evidence type="ECO:0000256" key="5">
    <source>
        <dbReference type="ARBA" id="ARBA00023315"/>
    </source>
</evidence>
<protein>
    <submittedName>
        <fullName evidence="7">Peptidoglycan bridge formation glycyltransferase FemA/FemB family protein</fullName>
    </submittedName>
</protein>
<evidence type="ECO:0000256" key="6">
    <source>
        <dbReference type="ARBA" id="ARBA00023316"/>
    </source>
</evidence>
<evidence type="ECO:0000256" key="1">
    <source>
        <dbReference type="ARBA" id="ARBA00009943"/>
    </source>
</evidence>
<dbReference type="GO" id="GO:0016755">
    <property type="term" value="F:aminoacyltransferase activity"/>
    <property type="evidence" value="ECO:0007669"/>
    <property type="project" value="InterPro"/>
</dbReference>
<keyword evidence="6" id="KW-0961">Cell wall biogenesis/degradation</keyword>
<dbReference type="GO" id="GO:0071555">
    <property type="term" value="P:cell wall organization"/>
    <property type="evidence" value="ECO:0007669"/>
    <property type="project" value="UniProtKB-KW"/>
</dbReference>
<dbReference type="Pfam" id="PF02388">
    <property type="entry name" value="FemAB"/>
    <property type="match status" value="2"/>
</dbReference>
<keyword evidence="5" id="KW-0012">Acyltransferase</keyword>
<dbReference type="EMBL" id="JACRSR010000001">
    <property type="protein sequence ID" value="MBC8530415.1"/>
    <property type="molecule type" value="Genomic_DNA"/>
</dbReference>
<dbReference type="AlphaFoldDB" id="A0A926D4W7"/>
<sequence>MPILDQNPQNIARYAAFVRGCPNAHAMQDPDWCRLKAGWKRECVYIEEEGGIIAALTLLIRPMGPFSLAYGPRGPVCDPRDVRLLKRLAAEAQPVLRRHRAFALRIDPLAGWDPEYEAALRQAGFRVRGRGRDLHSLIQARYHMKLPLQPTLEATTAGYSSKTRYNIRLAARKGVAVSFGRTELMLKEFYALYEVTCVRDRMSRRPYAYFSTMAEIFGDRLRVFVARCQGEPLSASVAILYGKSVWYLYGGSANEKRNLMAGYALQQAMIGWAVEAGCAYYDFGGILAPDRSDGLYRFKEGFTGRAGLWELIGEADLVRSPLLYLVFTKAAPALRRLSAKIHRGR</sequence>
<dbReference type="InterPro" id="IPR003447">
    <property type="entry name" value="FEMABX"/>
</dbReference>
<accession>A0A926D4W7</accession>
<dbReference type="PANTHER" id="PTHR36174:SF1">
    <property type="entry name" value="LIPID II:GLYCINE GLYCYLTRANSFERASE"/>
    <property type="match status" value="1"/>
</dbReference>
<evidence type="ECO:0000256" key="4">
    <source>
        <dbReference type="ARBA" id="ARBA00022984"/>
    </source>
</evidence>
<dbReference type="GO" id="GO:0008360">
    <property type="term" value="P:regulation of cell shape"/>
    <property type="evidence" value="ECO:0007669"/>
    <property type="project" value="UniProtKB-KW"/>
</dbReference>
<evidence type="ECO:0000313" key="8">
    <source>
        <dbReference type="Proteomes" id="UP000623172"/>
    </source>
</evidence>
<reference evidence="7" key="1">
    <citation type="submission" date="2020-08" db="EMBL/GenBank/DDBJ databases">
        <title>Genome public.</title>
        <authorList>
            <person name="Liu C."/>
            <person name="Sun Q."/>
        </authorList>
    </citation>
    <scope>NUCLEOTIDE SEQUENCE</scope>
    <source>
        <strain evidence="7">NSJ-53</strain>
    </source>
</reference>
<evidence type="ECO:0000256" key="2">
    <source>
        <dbReference type="ARBA" id="ARBA00022679"/>
    </source>
</evidence>
<dbReference type="Gene3D" id="3.40.630.30">
    <property type="match status" value="2"/>
</dbReference>
<keyword evidence="4" id="KW-0573">Peptidoglycan synthesis</keyword>
<keyword evidence="3" id="KW-0133">Cell shape</keyword>
<dbReference type="Proteomes" id="UP000623172">
    <property type="component" value="Unassembled WGS sequence"/>
</dbReference>
<dbReference type="RefSeq" id="WP_249314334.1">
    <property type="nucleotide sequence ID" value="NZ_JACRSR010000001.1"/>
</dbReference>
<keyword evidence="2" id="KW-0808">Transferase</keyword>
<dbReference type="PROSITE" id="PS51191">
    <property type="entry name" value="FEMABX"/>
    <property type="match status" value="1"/>
</dbReference>
<dbReference type="PANTHER" id="PTHR36174">
    <property type="entry name" value="LIPID II:GLYCINE GLYCYLTRANSFERASE"/>
    <property type="match status" value="1"/>
</dbReference>
<comment type="similarity">
    <text evidence="1">Belongs to the FemABX family.</text>
</comment>
<dbReference type="GO" id="GO:0009252">
    <property type="term" value="P:peptidoglycan biosynthetic process"/>
    <property type="evidence" value="ECO:0007669"/>
    <property type="project" value="UniProtKB-KW"/>
</dbReference>
<proteinExistence type="inferred from homology"/>
<name>A0A926D4W7_9FIRM</name>
<keyword evidence="8" id="KW-1185">Reference proteome</keyword>
<organism evidence="7 8">
    <name type="scientific">Gehongia tenuis</name>
    <dbReference type="NCBI Taxonomy" id="2763655"/>
    <lineage>
        <taxon>Bacteria</taxon>
        <taxon>Bacillati</taxon>
        <taxon>Bacillota</taxon>
        <taxon>Clostridia</taxon>
        <taxon>Christensenellales</taxon>
        <taxon>Christensenellaceae</taxon>
        <taxon>Gehongia</taxon>
    </lineage>
</organism>
<gene>
    <name evidence="7" type="ORF">H8696_00960</name>
</gene>
<evidence type="ECO:0000313" key="7">
    <source>
        <dbReference type="EMBL" id="MBC8530415.1"/>
    </source>
</evidence>
<evidence type="ECO:0000256" key="3">
    <source>
        <dbReference type="ARBA" id="ARBA00022960"/>
    </source>
</evidence>
<comment type="caution">
    <text evidence="7">The sequence shown here is derived from an EMBL/GenBank/DDBJ whole genome shotgun (WGS) entry which is preliminary data.</text>
</comment>
<dbReference type="SUPFAM" id="SSF55729">
    <property type="entry name" value="Acyl-CoA N-acyltransferases (Nat)"/>
    <property type="match status" value="2"/>
</dbReference>